<dbReference type="Proteomes" id="UP001476798">
    <property type="component" value="Unassembled WGS sequence"/>
</dbReference>
<dbReference type="InterPro" id="IPR002126">
    <property type="entry name" value="Cadherin-like_dom"/>
</dbReference>
<keyword evidence="2" id="KW-0472">Membrane</keyword>
<gene>
    <name evidence="5" type="ORF">GOODEAATRI_021897</name>
</gene>
<keyword evidence="6" id="KW-1185">Reference proteome</keyword>
<dbReference type="EMBL" id="JAHRIO010002182">
    <property type="protein sequence ID" value="MEQ2159347.1"/>
    <property type="molecule type" value="Genomic_DNA"/>
</dbReference>
<comment type="caution">
    <text evidence="5">The sequence shown here is derived from an EMBL/GenBank/DDBJ whole genome shotgun (WGS) entry which is preliminary data.</text>
</comment>
<dbReference type="CDD" id="cd11304">
    <property type="entry name" value="Cadherin_repeat"/>
    <property type="match status" value="1"/>
</dbReference>
<dbReference type="PROSITE" id="PS50268">
    <property type="entry name" value="CADHERIN_2"/>
    <property type="match status" value="1"/>
</dbReference>
<dbReference type="Gene3D" id="2.60.40.60">
    <property type="entry name" value="Cadherins"/>
    <property type="match status" value="1"/>
</dbReference>
<proteinExistence type="predicted"/>
<dbReference type="SUPFAM" id="SSF49313">
    <property type="entry name" value="Cadherin-like"/>
    <property type="match status" value="1"/>
</dbReference>
<reference evidence="5 6" key="1">
    <citation type="submission" date="2021-06" db="EMBL/GenBank/DDBJ databases">
        <authorList>
            <person name="Palmer J.M."/>
        </authorList>
    </citation>
    <scope>NUCLEOTIDE SEQUENCE [LARGE SCALE GENOMIC DNA]</scope>
    <source>
        <strain evidence="5 6">GA_2019</strain>
        <tissue evidence="5">Muscle</tissue>
    </source>
</reference>
<dbReference type="InterPro" id="IPR015919">
    <property type="entry name" value="Cadherin-like_sf"/>
</dbReference>
<evidence type="ECO:0000256" key="3">
    <source>
        <dbReference type="PROSITE-ProRule" id="PRU00043"/>
    </source>
</evidence>
<name>A0ABV0MJR4_9TELE</name>
<comment type="subcellular location">
    <subcellularLocation>
        <location evidence="1">Membrane</location>
    </subcellularLocation>
</comment>
<feature type="domain" description="Cadherin" evidence="4">
    <location>
        <begin position="1"/>
        <end position="70"/>
    </location>
</feature>
<evidence type="ECO:0000313" key="5">
    <source>
        <dbReference type="EMBL" id="MEQ2159347.1"/>
    </source>
</evidence>
<sequence length="134" mass="14940">MTMTAFDADDPSTDNAALRYNIIRQSPDKPSPNMFYIDAERGDIVTVISPTLLDREEHWCDPASRIQMSVSPFMPLTRARRWDDCFSGRVTNARTSIGFAGGRGILAVVRHLANSLIEVIHTHPSILVLSNKRG</sequence>
<evidence type="ECO:0000256" key="1">
    <source>
        <dbReference type="ARBA" id="ARBA00004370"/>
    </source>
</evidence>
<accession>A0ABV0MJR4</accession>
<protein>
    <recommendedName>
        <fullName evidence="4">Cadherin domain-containing protein</fullName>
    </recommendedName>
</protein>
<evidence type="ECO:0000313" key="6">
    <source>
        <dbReference type="Proteomes" id="UP001476798"/>
    </source>
</evidence>
<organism evidence="5 6">
    <name type="scientific">Goodea atripinnis</name>
    <dbReference type="NCBI Taxonomy" id="208336"/>
    <lineage>
        <taxon>Eukaryota</taxon>
        <taxon>Metazoa</taxon>
        <taxon>Chordata</taxon>
        <taxon>Craniata</taxon>
        <taxon>Vertebrata</taxon>
        <taxon>Euteleostomi</taxon>
        <taxon>Actinopterygii</taxon>
        <taxon>Neopterygii</taxon>
        <taxon>Teleostei</taxon>
        <taxon>Neoteleostei</taxon>
        <taxon>Acanthomorphata</taxon>
        <taxon>Ovalentaria</taxon>
        <taxon>Atherinomorphae</taxon>
        <taxon>Cyprinodontiformes</taxon>
        <taxon>Goodeidae</taxon>
        <taxon>Goodea</taxon>
    </lineage>
</organism>
<keyword evidence="3" id="KW-0106">Calcium</keyword>
<evidence type="ECO:0000256" key="2">
    <source>
        <dbReference type="ARBA" id="ARBA00023136"/>
    </source>
</evidence>
<evidence type="ECO:0000259" key="4">
    <source>
        <dbReference type="PROSITE" id="PS50268"/>
    </source>
</evidence>